<keyword evidence="4" id="KW-0479">Metal-binding</keyword>
<evidence type="ECO:0000259" key="10">
    <source>
        <dbReference type="PROSITE" id="PS51384"/>
    </source>
</evidence>
<keyword evidence="8" id="KW-0411">Iron-sulfur</keyword>
<evidence type="ECO:0000256" key="4">
    <source>
        <dbReference type="ARBA" id="ARBA00022723"/>
    </source>
</evidence>
<feature type="domain" description="2Fe-2S ferredoxin-type" evidence="9">
    <location>
        <begin position="278"/>
        <end position="367"/>
    </location>
</feature>
<dbReference type="InterPro" id="IPR001041">
    <property type="entry name" value="2Fe-2S_ferredoxin-type"/>
</dbReference>
<evidence type="ECO:0000313" key="12">
    <source>
        <dbReference type="Proteomes" id="UP000245639"/>
    </source>
</evidence>
<evidence type="ECO:0000256" key="2">
    <source>
        <dbReference type="ARBA" id="ARBA00022630"/>
    </source>
</evidence>
<comment type="cofactor">
    <cofactor evidence="1">
        <name>FAD</name>
        <dbReference type="ChEBI" id="CHEBI:57692"/>
    </cofactor>
</comment>
<dbReference type="Pfam" id="PF00111">
    <property type="entry name" value="Fer2"/>
    <property type="match status" value="1"/>
</dbReference>
<keyword evidence="5" id="KW-0274">FAD</keyword>
<dbReference type="InterPro" id="IPR006058">
    <property type="entry name" value="2Fe2S_fd_BS"/>
</dbReference>
<dbReference type="Gene3D" id="3.40.50.80">
    <property type="entry name" value="Nucleotide-binding domain of ferredoxin-NADP reductase (FNR) module"/>
    <property type="match status" value="1"/>
</dbReference>
<evidence type="ECO:0000256" key="6">
    <source>
        <dbReference type="ARBA" id="ARBA00023002"/>
    </source>
</evidence>
<evidence type="ECO:0000256" key="8">
    <source>
        <dbReference type="ARBA" id="ARBA00023014"/>
    </source>
</evidence>
<dbReference type="InterPro" id="IPR012675">
    <property type="entry name" value="Beta-grasp_dom_sf"/>
</dbReference>
<dbReference type="InterPro" id="IPR001433">
    <property type="entry name" value="OxRdtase_FAD/NAD-bd"/>
</dbReference>
<evidence type="ECO:0000256" key="5">
    <source>
        <dbReference type="ARBA" id="ARBA00022827"/>
    </source>
</evidence>
<reference evidence="11 12" key="1">
    <citation type="submission" date="2018-04" db="EMBL/GenBank/DDBJ databases">
        <title>Genomic Encyclopedia of Type Strains, Phase IV (KMG-IV): sequencing the most valuable type-strain genomes for metagenomic binning, comparative biology and taxonomic classification.</title>
        <authorList>
            <person name="Goeker M."/>
        </authorList>
    </citation>
    <scope>NUCLEOTIDE SEQUENCE [LARGE SCALE GENOMIC DNA]</scope>
    <source>
        <strain evidence="11 12">DSM 45771</strain>
    </source>
</reference>
<dbReference type="Gene3D" id="3.10.20.30">
    <property type="match status" value="1"/>
</dbReference>
<dbReference type="GO" id="GO:0016491">
    <property type="term" value="F:oxidoreductase activity"/>
    <property type="evidence" value="ECO:0007669"/>
    <property type="project" value="UniProtKB-KW"/>
</dbReference>
<dbReference type="EMBL" id="QEKW01000028">
    <property type="protein sequence ID" value="PVY96738.1"/>
    <property type="molecule type" value="Genomic_DNA"/>
</dbReference>
<keyword evidence="3" id="KW-0001">2Fe-2S</keyword>
<dbReference type="PANTHER" id="PTHR47354">
    <property type="entry name" value="NADH OXIDOREDUCTASE HCR"/>
    <property type="match status" value="1"/>
</dbReference>
<organism evidence="11 12">
    <name type="scientific">Actinomycetospora cinnamomea</name>
    <dbReference type="NCBI Taxonomy" id="663609"/>
    <lineage>
        <taxon>Bacteria</taxon>
        <taxon>Bacillati</taxon>
        <taxon>Actinomycetota</taxon>
        <taxon>Actinomycetes</taxon>
        <taxon>Pseudonocardiales</taxon>
        <taxon>Pseudonocardiaceae</taxon>
        <taxon>Actinomycetospora</taxon>
    </lineage>
</organism>
<dbReference type="InterPro" id="IPR008333">
    <property type="entry name" value="Cbr1-like_FAD-bd_dom"/>
</dbReference>
<dbReference type="AlphaFoldDB" id="A0A2U1E9W0"/>
<evidence type="ECO:0000256" key="1">
    <source>
        <dbReference type="ARBA" id="ARBA00001974"/>
    </source>
</evidence>
<dbReference type="PRINTS" id="PR00410">
    <property type="entry name" value="PHEHYDRXLASE"/>
</dbReference>
<dbReference type="NCBIfam" id="TIGR02160">
    <property type="entry name" value="PA_CoA_Oxy5"/>
    <property type="match status" value="1"/>
</dbReference>
<dbReference type="InterPro" id="IPR050415">
    <property type="entry name" value="MRET"/>
</dbReference>
<dbReference type="PROSITE" id="PS51085">
    <property type="entry name" value="2FE2S_FER_2"/>
    <property type="match status" value="1"/>
</dbReference>
<dbReference type="PROSITE" id="PS00197">
    <property type="entry name" value="2FE2S_FER_1"/>
    <property type="match status" value="1"/>
</dbReference>
<dbReference type="InterPro" id="IPR017927">
    <property type="entry name" value="FAD-bd_FR_type"/>
</dbReference>
<dbReference type="RefSeq" id="WP_116711295.1">
    <property type="nucleotide sequence ID" value="NZ_QEKW01000028.1"/>
</dbReference>
<name>A0A2U1E9W0_9PSEU</name>
<evidence type="ECO:0000256" key="3">
    <source>
        <dbReference type="ARBA" id="ARBA00022714"/>
    </source>
</evidence>
<dbReference type="InterPro" id="IPR011884">
    <property type="entry name" value="PaaE"/>
</dbReference>
<dbReference type="GO" id="GO:0010124">
    <property type="term" value="P:phenylacetate catabolic process"/>
    <property type="evidence" value="ECO:0007669"/>
    <property type="project" value="InterPro"/>
</dbReference>
<dbReference type="SUPFAM" id="SSF52343">
    <property type="entry name" value="Ferredoxin reductase-like, C-terminal NADP-linked domain"/>
    <property type="match status" value="1"/>
</dbReference>
<dbReference type="SUPFAM" id="SSF63380">
    <property type="entry name" value="Riboflavin synthase domain-like"/>
    <property type="match status" value="1"/>
</dbReference>
<dbReference type="PANTHER" id="PTHR47354:SF8">
    <property type="entry name" value="1,2-PHENYLACETYL-COA EPOXIDASE, SUBUNIT E"/>
    <property type="match status" value="1"/>
</dbReference>
<dbReference type="InterPro" id="IPR039261">
    <property type="entry name" value="FNR_nucleotide-bd"/>
</dbReference>
<dbReference type="SUPFAM" id="SSF54292">
    <property type="entry name" value="2Fe-2S ferredoxin-like"/>
    <property type="match status" value="1"/>
</dbReference>
<feature type="domain" description="FAD-binding FR-type" evidence="10">
    <location>
        <begin position="15"/>
        <end position="118"/>
    </location>
</feature>
<protein>
    <submittedName>
        <fullName evidence="11">Ring-1,2-phenylacetyl-CoA epoxidase subunit PaaE</fullName>
    </submittedName>
</protein>
<proteinExistence type="predicted"/>
<dbReference type="OrthoDB" id="9796486at2"/>
<dbReference type="InterPro" id="IPR036010">
    <property type="entry name" value="2Fe-2S_ferredoxin-like_sf"/>
</dbReference>
<dbReference type="GO" id="GO:0046872">
    <property type="term" value="F:metal ion binding"/>
    <property type="evidence" value="ECO:0007669"/>
    <property type="project" value="UniProtKB-KW"/>
</dbReference>
<evidence type="ECO:0000259" key="9">
    <source>
        <dbReference type="PROSITE" id="PS51085"/>
    </source>
</evidence>
<keyword evidence="6" id="KW-0560">Oxidoreductase</keyword>
<dbReference type="Pfam" id="PF00970">
    <property type="entry name" value="FAD_binding_6"/>
    <property type="match status" value="1"/>
</dbReference>
<dbReference type="Pfam" id="PF00175">
    <property type="entry name" value="NAD_binding_1"/>
    <property type="match status" value="1"/>
</dbReference>
<dbReference type="Proteomes" id="UP000245639">
    <property type="component" value="Unassembled WGS sequence"/>
</dbReference>
<gene>
    <name evidence="11" type="ORF">C8D89_12847</name>
</gene>
<dbReference type="InterPro" id="IPR017938">
    <property type="entry name" value="Riboflavin_synthase-like_b-brl"/>
</dbReference>
<accession>A0A2U1E9W0</accession>
<evidence type="ECO:0000256" key="7">
    <source>
        <dbReference type="ARBA" id="ARBA00023004"/>
    </source>
</evidence>
<dbReference type="GO" id="GO:0050660">
    <property type="term" value="F:flavin adenine dinucleotide binding"/>
    <property type="evidence" value="ECO:0007669"/>
    <property type="project" value="TreeGrafter"/>
</dbReference>
<dbReference type="CDD" id="cd06214">
    <property type="entry name" value="PA_degradation_oxidoreductase_like"/>
    <property type="match status" value="1"/>
</dbReference>
<evidence type="ECO:0000313" key="11">
    <source>
        <dbReference type="EMBL" id="PVY96738.1"/>
    </source>
</evidence>
<keyword evidence="7" id="KW-0408">Iron</keyword>
<dbReference type="PROSITE" id="PS51384">
    <property type="entry name" value="FAD_FR"/>
    <property type="match status" value="1"/>
</dbReference>
<comment type="caution">
    <text evidence="11">The sequence shown here is derived from an EMBL/GenBank/DDBJ whole genome shotgun (WGS) entry which is preliminary data.</text>
</comment>
<dbReference type="GO" id="GO:0051537">
    <property type="term" value="F:2 iron, 2 sulfur cluster binding"/>
    <property type="evidence" value="ECO:0007669"/>
    <property type="project" value="UniProtKB-KW"/>
</dbReference>
<keyword evidence="2" id="KW-0285">Flavoprotein</keyword>
<keyword evidence="12" id="KW-1185">Reference proteome</keyword>
<dbReference type="CDD" id="cd00207">
    <property type="entry name" value="fer2"/>
    <property type="match status" value="1"/>
</dbReference>
<sequence>MTAAATQDRPTEAAPGFHRLRVADVERLCEDAVAVRFTVPDELREEYRFRAGQYLTVRREAPAGEERRSYSICAPEGEAPRIGVRRVADGLFSTWLVDRLAPGDEVEVGPPQGRFTPPTDGSLGAHHVLVAAGSGITPVLSIAATVLAHPDTRVTLLYGNRRSDTVMFGEDLADLKDAYGPRLQLVHVLSREPTAADLFNGRLDADRLRTLVGALVPVGEVAHWWLCGPLGMVEAAGEVLSGFGVSRERVHRELFYVDEPPPEVHRAEDEHTDDGTGATVRVVVNGRESVLTLPRTEPILDAAQRVRSDLPFACKGGVCGTCRAQVTAGEVRMRRNFALEPDEVDAGFVLTCQSLPVSDEVTVDYDS</sequence>
<dbReference type="Gene3D" id="2.40.30.10">
    <property type="entry name" value="Translation factors"/>
    <property type="match status" value="1"/>
</dbReference>